<dbReference type="SMART" id="SM00304">
    <property type="entry name" value="HAMP"/>
    <property type="match status" value="1"/>
</dbReference>
<name>A0A3P3QFV2_9GAMM</name>
<keyword evidence="6 10" id="KW-0472">Membrane</keyword>
<keyword evidence="4 10" id="KW-0812">Transmembrane</keyword>
<dbReference type="GO" id="GO:0007165">
    <property type="term" value="P:signal transduction"/>
    <property type="evidence" value="ECO:0007669"/>
    <property type="project" value="UniProtKB-KW"/>
</dbReference>
<dbReference type="OrthoDB" id="9781845at2"/>
<reference evidence="13 14" key="1">
    <citation type="submission" date="2018-11" db="EMBL/GenBank/DDBJ databases">
        <title>Draft genome analysis of Rheinheimera mesophila isolated from an industrial waste site.</title>
        <authorList>
            <person name="Yu Q."/>
            <person name="Qi Y."/>
            <person name="Zhang H."/>
            <person name="Lu Y."/>
            <person name="Pu J."/>
        </authorList>
    </citation>
    <scope>NUCLEOTIDE SEQUENCE [LARGE SCALE GENOMIC DNA]</scope>
    <source>
        <strain evidence="13 14">IITR13</strain>
    </source>
</reference>
<evidence type="ECO:0000259" key="11">
    <source>
        <dbReference type="PROSITE" id="PS50111"/>
    </source>
</evidence>
<keyword evidence="7 9" id="KW-0807">Transducer</keyword>
<dbReference type="PANTHER" id="PTHR32089">
    <property type="entry name" value="METHYL-ACCEPTING CHEMOTAXIS PROTEIN MCPB"/>
    <property type="match status" value="1"/>
</dbReference>
<evidence type="ECO:0000256" key="6">
    <source>
        <dbReference type="ARBA" id="ARBA00023136"/>
    </source>
</evidence>
<dbReference type="PROSITE" id="PS50111">
    <property type="entry name" value="CHEMOTAXIS_TRANSDUC_2"/>
    <property type="match status" value="1"/>
</dbReference>
<dbReference type="Gene3D" id="3.30.450.20">
    <property type="entry name" value="PAS domain"/>
    <property type="match status" value="1"/>
</dbReference>
<dbReference type="CDD" id="cd12912">
    <property type="entry name" value="PDC2_MCP_like"/>
    <property type="match status" value="1"/>
</dbReference>
<evidence type="ECO:0000259" key="12">
    <source>
        <dbReference type="PROSITE" id="PS50885"/>
    </source>
</evidence>
<dbReference type="SUPFAM" id="SSF58104">
    <property type="entry name" value="Methyl-accepting chemotaxis protein (MCP) signaling domain"/>
    <property type="match status" value="1"/>
</dbReference>
<dbReference type="AlphaFoldDB" id="A0A3P3QFV2"/>
<evidence type="ECO:0000256" key="4">
    <source>
        <dbReference type="ARBA" id="ARBA00022692"/>
    </source>
</evidence>
<dbReference type="InterPro" id="IPR003660">
    <property type="entry name" value="HAMP_dom"/>
</dbReference>
<comment type="similarity">
    <text evidence="8">Belongs to the methyl-accepting chemotaxis (MCP) protein family.</text>
</comment>
<evidence type="ECO:0000256" key="8">
    <source>
        <dbReference type="ARBA" id="ARBA00029447"/>
    </source>
</evidence>
<dbReference type="Proteomes" id="UP000276260">
    <property type="component" value="Unassembled WGS sequence"/>
</dbReference>
<keyword evidence="5 10" id="KW-1133">Transmembrane helix</keyword>
<dbReference type="CDD" id="cd11386">
    <property type="entry name" value="MCP_signal"/>
    <property type="match status" value="1"/>
</dbReference>
<comment type="caution">
    <text evidence="13">The sequence shown here is derived from an EMBL/GenBank/DDBJ whole genome shotgun (WGS) entry which is preliminary data.</text>
</comment>
<dbReference type="Pfam" id="PF02743">
    <property type="entry name" value="dCache_1"/>
    <property type="match status" value="1"/>
</dbReference>
<dbReference type="PROSITE" id="PS50885">
    <property type="entry name" value="HAMP"/>
    <property type="match status" value="1"/>
</dbReference>
<gene>
    <name evidence="13" type="ORF">EIK76_13010</name>
</gene>
<dbReference type="SMART" id="SM00283">
    <property type="entry name" value="MA"/>
    <property type="match status" value="1"/>
</dbReference>
<dbReference type="PANTHER" id="PTHR32089:SF119">
    <property type="entry name" value="METHYL-ACCEPTING CHEMOTAXIS PROTEIN CTPL"/>
    <property type="match status" value="1"/>
</dbReference>
<evidence type="ECO:0000256" key="2">
    <source>
        <dbReference type="ARBA" id="ARBA00022475"/>
    </source>
</evidence>
<dbReference type="InterPro" id="IPR004089">
    <property type="entry name" value="MCPsignal_dom"/>
</dbReference>
<dbReference type="EMBL" id="RRCF01000004">
    <property type="protein sequence ID" value="RRJ19379.1"/>
    <property type="molecule type" value="Genomic_DNA"/>
</dbReference>
<evidence type="ECO:0000256" key="9">
    <source>
        <dbReference type="PROSITE-ProRule" id="PRU00284"/>
    </source>
</evidence>
<evidence type="ECO:0000256" key="3">
    <source>
        <dbReference type="ARBA" id="ARBA00022500"/>
    </source>
</evidence>
<dbReference type="GO" id="GO:0006935">
    <property type="term" value="P:chemotaxis"/>
    <property type="evidence" value="ECO:0007669"/>
    <property type="project" value="UniProtKB-KW"/>
</dbReference>
<dbReference type="InterPro" id="IPR033479">
    <property type="entry name" value="dCache_1"/>
</dbReference>
<evidence type="ECO:0000313" key="14">
    <source>
        <dbReference type="Proteomes" id="UP000276260"/>
    </source>
</evidence>
<protein>
    <submittedName>
        <fullName evidence="13">Methyl-accepting chemotaxis protein</fullName>
    </submittedName>
</protein>
<evidence type="ECO:0000256" key="7">
    <source>
        <dbReference type="ARBA" id="ARBA00023224"/>
    </source>
</evidence>
<feature type="transmembrane region" description="Helical" evidence="10">
    <location>
        <begin position="325"/>
        <end position="344"/>
    </location>
</feature>
<keyword evidence="3" id="KW-0145">Chemotaxis</keyword>
<dbReference type="Gene3D" id="1.10.287.950">
    <property type="entry name" value="Methyl-accepting chemotaxis protein"/>
    <property type="match status" value="1"/>
</dbReference>
<dbReference type="FunFam" id="1.10.287.950:FF:000001">
    <property type="entry name" value="Methyl-accepting chemotaxis sensory transducer"/>
    <property type="match status" value="1"/>
</dbReference>
<comment type="subcellular location">
    <subcellularLocation>
        <location evidence="1">Cell membrane</location>
        <topology evidence="1">Multi-pass membrane protein</topology>
    </subcellularLocation>
</comment>
<accession>A0A3P3QFV2</accession>
<evidence type="ECO:0000256" key="10">
    <source>
        <dbReference type="SAM" id="Phobius"/>
    </source>
</evidence>
<feature type="domain" description="Methyl-accepting transducer" evidence="11">
    <location>
        <begin position="406"/>
        <end position="642"/>
    </location>
</feature>
<dbReference type="Pfam" id="PF00015">
    <property type="entry name" value="MCPsignal"/>
    <property type="match status" value="1"/>
</dbReference>
<evidence type="ECO:0000256" key="1">
    <source>
        <dbReference type="ARBA" id="ARBA00004651"/>
    </source>
</evidence>
<keyword evidence="14" id="KW-1185">Reference proteome</keyword>
<keyword evidence="2" id="KW-1003">Cell membrane</keyword>
<feature type="domain" description="HAMP" evidence="12">
    <location>
        <begin position="347"/>
        <end position="401"/>
    </location>
</feature>
<sequence>MSYIKNLSIKQKLLLAVGGSVAVLLVVSALFTVRHLSQLTRQQVQAEVDSLVTTESVNIGKFFAEYAQVARTFLEAPQFQAWFQAYPGRNADLSLVPGYQDINQSFIKISERDPNILSAFFALDRSAEYFRENSRTGVDKEGPDAGNVNKGYFATQRPWYKLSLEHNKFFVGSPSADFTTGIVSAVVEGPVYLPDGTLLGVGGLDLHLDKLGEQVERIRYQGEGLPFLLDSVGQVVHFSKAAGLDIKANDPLELLDKNVADTEGFSTLAQAAKEQKSGFTKVSLSGQSYYVSYQPVRLDFPKMNWLVGLLIPAELIEAPVQKATGWALLATLLMLAVITLVVIVTTQRIIRPLSDLTVAMKDIASGEGDLTRTLAIHSSDEVGVLAQHFNTFIRKLRDSLQQTSAQSSLVHQSSQHLNQVAGQTDNEIQSNKLQIDAVSAAVTEMSATVQEISHNAQQTSSAALQAQQRGSEGALLSQAAVRDMSLLADTMSEAVEVVIGLAKESENIGAVVDVIKAIADQTNLLALNAAIEAARAGEQGRGFAVVADEVRSLAGRTSESTGHIRNMIEKLQTIAKDAELKMQQGREQTQLSSERATAMQSSLDAISQAIEVVQQQSAAIAVATQQQGVVAEDINMNLHRITHLMDSTASHTSELNHESRLLNQASQQLKTITGQFKLH</sequence>
<evidence type="ECO:0000256" key="5">
    <source>
        <dbReference type="ARBA" id="ARBA00022989"/>
    </source>
</evidence>
<dbReference type="GO" id="GO:0005886">
    <property type="term" value="C:plasma membrane"/>
    <property type="evidence" value="ECO:0007669"/>
    <property type="project" value="UniProtKB-SubCell"/>
</dbReference>
<evidence type="ECO:0000313" key="13">
    <source>
        <dbReference type="EMBL" id="RRJ19379.1"/>
    </source>
</evidence>
<dbReference type="CDD" id="cd06225">
    <property type="entry name" value="HAMP"/>
    <property type="match status" value="1"/>
</dbReference>
<proteinExistence type="inferred from homology"/>
<organism evidence="13 14">
    <name type="scientific">Rheinheimera mesophila</name>
    <dbReference type="NCBI Taxonomy" id="1547515"/>
    <lineage>
        <taxon>Bacteria</taxon>
        <taxon>Pseudomonadati</taxon>
        <taxon>Pseudomonadota</taxon>
        <taxon>Gammaproteobacteria</taxon>
        <taxon>Chromatiales</taxon>
        <taxon>Chromatiaceae</taxon>
        <taxon>Rheinheimera</taxon>
    </lineage>
</organism>
<dbReference type="Pfam" id="PF00672">
    <property type="entry name" value="HAMP"/>
    <property type="match status" value="1"/>
</dbReference>
<dbReference type="RefSeq" id="WP_046519442.1">
    <property type="nucleotide sequence ID" value="NZ_LAVS01000012.1"/>
</dbReference>